<dbReference type="SUPFAM" id="SSF46626">
    <property type="entry name" value="Cytochrome c"/>
    <property type="match status" value="2"/>
</dbReference>
<evidence type="ECO:0000256" key="3">
    <source>
        <dbReference type="ARBA" id="ARBA00022723"/>
    </source>
</evidence>
<dbReference type="EMBL" id="AP024355">
    <property type="protein sequence ID" value="BCR06943.1"/>
    <property type="molecule type" value="Genomic_DNA"/>
</dbReference>
<dbReference type="PIRSF" id="PIRSF000294">
    <property type="entry name" value="Cytochrome-c_peroxidase"/>
    <property type="match status" value="1"/>
</dbReference>
<dbReference type="InterPro" id="IPR036909">
    <property type="entry name" value="Cyt_c-like_dom_sf"/>
</dbReference>
<evidence type="ECO:0000256" key="4">
    <source>
        <dbReference type="ARBA" id="ARBA00022729"/>
    </source>
</evidence>
<dbReference type="PROSITE" id="PS51007">
    <property type="entry name" value="CYTC"/>
    <property type="match status" value="2"/>
</dbReference>
<keyword evidence="6" id="KW-0560">Oxidoreductase</keyword>
<name>A0ABM8I1S3_9BACT</name>
<dbReference type="InterPro" id="IPR009056">
    <property type="entry name" value="Cyt_c-like_dom"/>
</dbReference>
<dbReference type="PANTHER" id="PTHR30600">
    <property type="entry name" value="CYTOCHROME C PEROXIDASE-RELATED"/>
    <property type="match status" value="1"/>
</dbReference>
<reference evidence="10 11" key="1">
    <citation type="journal article" date="2016" name="C (Basel)">
        <title>Selective Growth of and Electricity Production by Marine Exoelectrogenic Bacteria in Self-Aggregated Hydrogel of Microbially Reduced Graphene Oxide.</title>
        <authorList>
            <person name="Yoshida N."/>
            <person name="Goto Y."/>
            <person name="Miyata Y."/>
        </authorList>
    </citation>
    <scope>NUCLEOTIDE SEQUENCE [LARGE SCALE GENOMIC DNA]</scope>
    <source>
        <strain evidence="10 11">NIT-T3</strain>
    </source>
</reference>
<dbReference type="Gene3D" id="1.10.760.10">
    <property type="entry name" value="Cytochrome c-like domain"/>
    <property type="match status" value="2"/>
</dbReference>
<dbReference type="Pfam" id="PF03150">
    <property type="entry name" value="CCP_MauG"/>
    <property type="match status" value="1"/>
</dbReference>
<proteinExistence type="predicted"/>
<evidence type="ECO:0000256" key="5">
    <source>
        <dbReference type="ARBA" id="ARBA00022764"/>
    </source>
</evidence>
<reference evidence="10 11" key="2">
    <citation type="journal article" date="2021" name="Int. J. Syst. Evol. Microbiol.">
        <title>Isolation and Polyphasic Characterization of Desulfuromonas versatilis sp. Nov., an Electrogenic Bacteria Capable of Versatile Metabolism Isolated from a Graphene Oxide-Reducing Enrichment Culture.</title>
        <authorList>
            <person name="Xie L."/>
            <person name="Yoshida N."/>
            <person name="Ishii S."/>
            <person name="Meng L."/>
        </authorList>
    </citation>
    <scope>NUCLEOTIDE SEQUENCE [LARGE SCALE GENOMIC DNA]</scope>
    <source>
        <strain evidence="10 11">NIT-T3</strain>
    </source>
</reference>
<accession>A0ABM8I1S3</accession>
<feature type="domain" description="Cytochrome c" evidence="9">
    <location>
        <begin position="205"/>
        <end position="322"/>
    </location>
</feature>
<evidence type="ECO:0000313" key="11">
    <source>
        <dbReference type="Proteomes" id="UP001319827"/>
    </source>
</evidence>
<keyword evidence="4" id="KW-0732">Signal</keyword>
<evidence type="ECO:0000256" key="1">
    <source>
        <dbReference type="ARBA" id="ARBA00004418"/>
    </source>
</evidence>
<keyword evidence="2 8" id="KW-0349">Heme</keyword>
<dbReference type="PANTHER" id="PTHR30600:SF7">
    <property type="entry name" value="CYTOCHROME C PEROXIDASE-RELATED"/>
    <property type="match status" value="1"/>
</dbReference>
<keyword evidence="5" id="KW-0574">Periplasm</keyword>
<dbReference type="RefSeq" id="WP_221250318.1">
    <property type="nucleotide sequence ID" value="NZ_AP024355.1"/>
</dbReference>
<feature type="domain" description="Cytochrome c" evidence="9">
    <location>
        <begin position="51"/>
        <end position="182"/>
    </location>
</feature>
<gene>
    <name evidence="10" type="primary">macA</name>
    <name evidence="10" type="ORF">DESUT3_40120</name>
</gene>
<evidence type="ECO:0000256" key="6">
    <source>
        <dbReference type="ARBA" id="ARBA00023002"/>
    </source>
</evidence>
<evidence type="ECO:0000256" key="2">
    <source>
        <dbReference type="ARBA" id="ARBA00022617"/>
    </source>
</evidence>
<evidence type="ECO:0000259" key="9">
    <source>
        <dbReference type="PROSITE" id="PS51007"/>
    </source>
</evidence>
<protein>
    <submittedName>
        <fullName evidence="10">C-type cytochrome</fullName>
    </submittedName>
</protein>
<keyword evidence="11" id="KW-1185">Reference proteome</keyword>
<comment type="subcellular location">
    <subcellularLocation>
        <location evidence="1">Periplasm</location>
    </subcellularLocation>
</comment>
<evidence type="ECO:0000256" key="7">
    <source>
        <dbReference type="ARBA" id="ARBA00023004"/>
    </source>
</evidence>
<dbReference type="InterPro" id="IPR051395">
    <property type="entry name" value="Cytochrome_c_Peroxidase/MauG"/>
</dbReference>
<dbReference type="InterPro" id="IPR026259">
    <property type="entry name" value="MauG/Cytc_peroxidase"/>
</dbReference>
<dbReference type="InterPro" id="IPR004852">
    <property type="entry name" value="Di-haem_cyt_c_peroxidsae"/>
</dbReference>
<keyword evidence="3 8" id="KW-0479">Metal-binding</keyword>
<evidence type="ECO:0000256" key="8">
    <source>
        <dbReference type="PROSITE-ProRule" id="PRU00433"/>
    </source>
</evidence>
<keyword evidence="7 8" id="KW-0408">Iron</keyword>
<evidence type="ECO:0000313" key="10">
    <source>
        <dbReference type="EMBL" id="BCR06943.1"/>
    </source>
</evidence>
<sequence length="347" mass="37351">MRGRILAVMTGVVLIAASAWSETDLLTRAQGMFKPLPTSPPALKDNPASPEKVELGRMLYFEPRLSASGLISCQTCHNVGLAGVDLQETSVGHGWQKGPRNAPTTFNAVFNTAQFWDGRAKDLAEQAKGPVQASVEMNNTPEQVVATLKSLPEYVAVFKKVFAKEAEPVTFDNMAMAIEAFEATLITPNAPFDRYLRGDAKALSASQLEGLGLFMNKGCGSCHNGVNVGGNGYFPFGVVENPGGEILPKDDPGRFKVTNTASDQYVFRSPSLRNVALSPPYFHSGKVWSLRDAVTIMGSAQLGIKLDQGQIDHLAEFLDALTGEQPQVLHPVLPAQRIATPRPELGS</sequence>
<organism evidence="10 11">
    <name type="scientific">Desulfuromonas versatilis</name>
    <dbReference type="NCBI Taxonomy" id="2802975"/>
    <lineage>
        <taxon>Bacteria</taxon>
        <taxon>Pseudomonadati</taxon>
        <taxon>Thermodesulfobacteriota</taxon>
        <taxon>Desulfuromonadia</taxon>
        <taxon>Desulfuromonadales</taxon>
        <taxon>Desulfuromonadaceae</taxon>
        <taxon>Desulfuromonas</taxon>
    </lineage>
</organism>
<dbReference type="Proteomes" id="UP001319827">
    <property type="component" value="Chromosome"/>
</dbReference>